<dbReference type="EMBL" id="FNPH01000003">
    <property type="protein sequence ID" value="SDY74675.1"/>
    <property type="molecule type" value="Genomic_DNA"/>
</dbReference>
<keyword evidence="1" id="KW-0812">Transmembrane</keyword>
<feature type="transmembrane region" description="Helical" evidence="1">
    <location>
        <begin position="56"/>
        <end position="77"/>
    </location>
</feature>
<dbReference type="AlphaFoldDB" id="A0A1H3MF95"/>
<evidence type="ECO:0000256" key="1">
    <source>
        <dbReference type="SAM" id="Phobius"/>
    </source>
</evidence>
<name>A0A1H3MF95_9ACTN</name>
<evidence type="ECO:0000313" key="3">
    <source>
        <dbReference type="Proteomes" id="UP000242415"/>
    </source>
</evidence>
<organism evidence="2 3">
    <name type="scientific">Micromonospora pattaloongensis</name>
    <dbReference type="NCBI Taxonomy" id="405436"/>
    <lineage>
        <taxon>Bacteria</taxon>
        <taxon>Bacillati</taxon>
        <taxon>Actinomycetota</taxon>
        <taxon>Actinomycetes</taxon>
        <taxon>Micromonosporales</taxon>
        <taxon>Micromonosporaceae</taxon>
        <taxon>Micromonospora</taxon>
    </lineage>
</organism>
<keyword evidence="1" id="KW-1133">Transmembrane helix</keyword>
<keyword evidence="3" id="KW-1185">Reference proteome</keyword>
<evidence type="ECO:0000313" key="2">
    <source>
        <dbReference type="EMBL" id="SDY74675.1"/>
    </source>
</evidence>
<dbReference type="OrthoDB" id="3399835at2"/>
<proteinExistence type="predicted"/>
<accession>A0A1H3MF95</accession>
<dbReference type="RefSeq" id="WP_091555262.1">
    <property type="nucleotide sequence ID" value="NZ_FNPH01000003.1"/>
</dbReference>
<keyword evidence="1" id="KW-0472">Membrane</keyword>
<sequence length="83" mass="8469">MSAPFPPPAAAPGNDHTRLWGVLGIVVGMLCCGILGVIFGVLSIQNAKRCGRSPTLGWIAVVLSALNIVASAVLAATGRYPGR</sequence>
<reference evidence="3" key="1">
    <citation type="submission" date="2016-10" db="EMBL/GenBank/DDBJ databases">
        <authorList>
            <person name="Varghese N."/>
            <person name="Submissions S."/>
        </authorList>
    </citation>
    <scope>NUCLEOTIDE SEQUENCE [LARGE SCALE GENOMIC DNA]</scope>
    <source>
        <strain evidence="3">DSM 45245</strain>
    </source>
</reference>
<evidence type="ECO:0008006" key="4">
    <source>
        <dbReference type="Google" id="ProtNLM"/>
    </source>
</evidence>
<protein>
    <recommendedName>
        <fullName evidence="4">DUF4190 domain-containing protein</fullName>
    </recommendedName>
</protein>
<feature type="transmembrane region" description="Helical" evidence="1">
    <location>
        <begin position="20"/>
        <end position="44"/>
    </location>
</feature>
<dbReference type="Proteomes" id="UP000242415">
    <property type="component" value="Unassembled WGS sequence"/>
</dbReference>
<gene>
    <name evidence="2" type="ORF">SAMN05444365_103333</name>
</gene>